<dbReference type="OrthoDB" id="1852512at2"/>
<protein>
    <submittedName>
        <fullName evidence="1">Uncharacterized protein</fullName>
    </submittedName>
</protein>
<proteinExistence type="predicted"/>
<evidence type="ECO:0000313" key="2">
    <source>
        <dbReference type="Proteomes" id="UP000260680"/>
    </source>
</evidence>
<dbReference type="RefSeq" id="WP_117416075.1">
    <property type="nucleotide sequence ID" value="NZ_QOHO01000016.1"/>
</dbReference>
<reference evidence="1 2" key="1">
    <citation type="submission" date="2018-07" db="EMBL/GenBank/DDBJ databases">
        <title>New species, Clostridium PI-S10-A1B.</title>
        <authorList>
            <person name="Krishna G."/>
            <person name="Summeta K."/>
            <person name="Shikha S."/>
            <person name="Prabhu P.B."/>
            <person name="Suresh K."/>
        </authorList>
    </citation>
    <scope>NUCLEOTIDE SEQUENCE [LARGE SCALE GENOMIC DNA]</scope>
    <source>
        <strain evidence="1 2">PI-S10-A1B</strain>
    </source>
</reference>
<organism evidence="1 2">
    <name type="scientific">Lacrimispora amygdalina</name>
    <dbReference type="NCBI Taxonomy" id="253257"/>
    <lineage>
        <taxon>Bacteria</taxon>
        <taxon>Bacillati</taxon>
        <taxon>Bacillota</taxon>
        <taxon>Clostridia</taxon>
        <taxon>Lachnospirales</taxon>
        <taxon>Lachnospiraceae</taxon>
        <taxon>Lacrimispora</taxon>
    </lineage>
</organism>
<gene>
    <name evidence="1" type="ORF">DS742_05860</name>
</gene>
<name>A0A3E2NG67_9FIRM</name>
<dbReference type="AlphaFoldDB" id="A0A3E2NG67"/>
<dbReference type="EMBL" id="QOHO01000016">
    <property type="protein sequence ID" value="RFZ79984.1"/>
    <property type="molecule type" value="Genomic_DNA"/>
</dbReference>
<accession>A0A3E2NG67</accession>
<comment type="caution">
    <text evidence="1">The sequence shown here is derived from an EMBL/GenBank/DDBJ whole genome shotgun (WGS) entry which is preliminary data.</text>
</comment>
<dbReference type="Proteomes" id="UP000260680">
    <property type="component" value="Unassembled WGS sequence"/>
</dbReference>
<sequence length="61" mass="7145">MKKNKNNNDRWQGYMPADCDCKYCVYYGGKKNGEVICLADACVCSDEIRHAKQAYRRERSF</sequence>
<evidence type="ECO:0000313" key="1">
    <source>
        <dbReference type="EMBL" id="RFZ79984.1"/>
    </source>
</evidence>